<evidence type="ECO:0000313" key="2">
    <source>
        <dbReference type="Proteomes" id="UP000664144"/>
    </source>
</evidence>
<proteinExistence type="predicted"/>
<organism evidence="1 2">
    <name type="scientific">Hymenobacter telluris</name>
    <dbReference type="NCBI Taxonomy" id="2816474"/>
    <lineage>
        <taxon>Bacteria</taxon>
        <taxon>Pseudomonadati</taxon>
        <taxon>Bacteroidota</taxon>
        <taxon>Cytophagia</taxon>
        <taxon>Cytophagales</taxon>
        <taxon>Hymenobacteraceae</taxon>
        <taxon>Hymenobacter</taxon>
    </lineage>
</organism>
<gene>
    <name evidence="1" type="ORF">J0X19_01295</name>
</gene>
<keyword evidence="2" id="KW-1185">Reference proteome</keyword>
<name>A0A939ESC1_9BACT</name>
<dbReference type="Proteomes" id="UP000664144">
    <property type="component" value="Unassembled WGS sequence"/>
</dbReference>
<dbReference type="RefSeq" id="WP_206980073.1">
    <property type="nucleotide sequence ID" value="NZ_JAFLQZ010000001.1"/>
</dbReference>
<sequence length="115" mass="13026">MVKSFFLTYGTNDVGVDELGQRIASALGMQFELRESLYAGAYVNCVGSQADTLRIVPNEVNQEIVREKFREYSVLVEISNLRGKNVDKEARTLYVKQVLGTMPELTLLDDIQYLE</sequence>
<evidence type="ECO:0000313" key="1">
    <source>
        <dbReference type="EMBL" id="MBO0356568.1"/>
    </source>
</evidence>
<accession>A0A939ESC1</accession>
<comment type="caution">
    <text evidence="1">The sequence shown here is derived from an EMBL/GenBank/DDBJ whole genome shotgun (WGS) entry which is preliminary data.</text>
</comment>
<dbReference type="EMBL" id="JAFLQZ010000001">
    <property type="protein sequence ID" value="MBO0356568.1"/>
    <property type="molecule type" value="Genomic_DNA"/>
</dbReference>
<dbReference type="AlphaFoldDB" id="A0A939ESC1"/>
<reference evidence="1" key="1">
    <citation type="submission" date="2021-03" db="EMBL/GenBank/DDBJ databases">
        <authorList>
            <person name="Kim M.K."/>
        </authorList>
    </citation>
    <scope>NUCLEOTIDE SEQUENCE</scope>
    <source>
        <strain evidence="1">BT186</strain>
    </source>
</reference>
<protein>
    <submittedName>
        <fullName evidence="1">Uncharacterized protein</fullName>
    </submittedName>
</protein>